<name>B8G3B2_CHLAD</name>
<protein>
    <submittedName>
        <fullName evidence="1">Uncharacterized protein</fullName>
    </submittedName>
</protein>
<proteinExistence type="predicted"/>
<dbReference type="EMBL" id="CP001337">
    <property type="protein sequence ID" value="ACL25285.1"/>
    <property type="molecule type" value="Genomic_DNA"/>
</dbReference>
<dbReference type="RefSeq" id="WP_015941143.1">
    <property type="nucleotide sequence ID" value="NC_011831.1"/>
</dbReference>
<evidence type="ECO:0000313" key="2">
    <source>
        <dbReference type="Proteomes" id="UP000002508"/>
    </source>
</evidence>
<dbReference type="KEGG" id="cag:Cagg_2412"/>
<evidence type="ECO:0000313" key="1">
    <source>
        <dbReference type="EMBL" id="ACL25285.1"/>
    </source>
</evidence>
<dbReference type="STRING" id="326427.Cagg_2412"/>
<keyword evidence="2" id="KW-1185">Reference proteome</keyword>
<dbReference type="HOGENOM" id="CLU_2092433_0_0_0"/>
<sequence length="116" mass="12811">MHANGHILVHHRATLTTALRHPAWITFRLPPTATRSLGARQPGKVVPCGIGPTVRRRVFVDQPCDGLLCHDDHPDLMHETAAEGMRDVVATVRNAFVTMRHHRGARAGVPFAGFDR</sequence>
<dbReference type="Proteomes" id="UP000002508">
    <property type="component" value="Chromosome"/>
</dbReference>
<reference evidence="1" key="1">
    <citation type="submission" date="2008-12" db="EMBL/GenBank/DDBJ databases">
        <title>Complete sequence of Chloroflexus aggregans DSM 9485.</title>
        <authorList>
            <consortium name="US DOE Joint Genome Institute"/>
            <person name="Lucas S."/>
            <person name="Copeland A."/>
            <person name="Lapidus A."/>
            <person name="Glavina del Rio T."/>
            <person name="Dalin E."/>
            <person name="Tice H."/>
            <person name="Pitluck S."/>
            <person name="Foster B."/>
            <person name="Larimer F."/>
            <person name="Land M."/>
            <person name="Hauser L."/>
            <person name="Kyrpides N."/>
            <person name="Mikhailova N."/>
            <person name="Bryant D."/>
            <person name="Richardson P."/>
        </authorList>
    </citation>
    <scope>NUCLEOTIDE SEQUENCE</scope>
    <source>
        <strain evidence="1">DSM 9485</strain>
    </source>
</reference>
<organism evidence="1 2">
    <name type="scientific">Chloroflexus aggregans (strain MD-66 / DSM 9485)</name>
    <dbReference type="NCBI Taxonomy" id="326427"/>
    <lineage>
        <taxon>Bacteria</taxon>
        <taxon>Bacillati</taxon>
        <taxon>Chloroflexota</taxon>
        <taxon>Chloroflexia</taxon>
        <taxon>Chloroflexales</taxon>
        <taxon>Chloroflexineae</taxon>
        <taxon>Chloroflexaceae</taxon>
        <taxon>Chloroflexus</taxon>
    </lineage>
</organism>
<gene>
    <name evidence="1" type="ordered locus">Cagg_2412</name>
</gene>
<accession>B8G3B2</accession>
<dbReference type="AlphaFoldDB" id="B8G3B2"/>